<dbReference type="EMBL" id="JAEAOA010001427">
    <property type="protein sequence ID" value="KAK3582611.1"/>
    <property type="molecule type" value="Genomic_DNA"/>
</dbReference>
<dbReference type="SUPFAM" id="SSF55060">
    <property type="entry name" value="GHMP Kinase, C-terminal domain"/>
    <property type="match status" value="1"/>
</dbReference>
<reference evidence="10" key="3">
    <citation type="submission" date="2023-05" db="EMBL/GenBank/DDBJ databases">
        <authorList>
            <person name="Smith C.H."/>
        </authorList>
    </citation>
    <scope>NUCLEOTIDE SEQUENCE</scope>
    <source>
        <strain evidence="10">CHS0354</strain>
        <tissue evidence="10">Mantle</tissue>
    </source>
</reference>
<protein>
    <recommendedName>
        <fullName evidence="2">4-(cytidine 5'-diphospho)-2-C-methyl-D-erythritol kinase</fullName>
        <ecNumber evidence="2">2.7.1.148</ecNumber>
    </recommendedName>
    <alternativeName>
        <fullName evidence="7">4-(cytidine-5'-diphospho)-2-C-methyl-D-erythritol kinase</fullName>
    </alternativeName>
</protein>
<evidence type="ECO:0000256" key="1">
    <source>
        <dbReference type="ARBA" id="ARBA00009684"/>
    </source>
</evidence>
<keyword evidence="4" id="KW-0547">Nucleotide-binding</keyword>
<dbReference type="InterPro" id="IPR013750">
    <property type="entry name" value="GHMP_kinase_C_dom"/>
</dbReference>
<dbReference type="InterPro" id="IPR004424">
    <property type="entry name" value="IspE"/>
</dbReference>
<evidence type="ECO:0000256" key="4">
    <source>
        <dbReference type="ARBA" id="ARBA00022741"/>
    </source>
</evidence>
<dbReference type="InterPro" id="IPR036554">
    <property type="entry name" value="GHMP_kinase_C_sf"/>
</dbReference>
<dbReference type="Gene3D" id="3.30.70.890">
    <property type="entry name" value="GHMP kinase, C-terminal domain"/>
    <property type="match status" value="1"/>
</dbReference>
<dbReference type="PANTHER" id="PTHR43527:SF2">
    <property type="entry name" value="4-DIPHOSPHOCYTIDYL-2-C-METHYL-D-ERYTHRITOL KINASE, CHLOROPLASTIC"/>
    <property type="match status" value="1"/>
</dbReference>
<evidence type="ECO:0000256" key="6">
    <source>
        <dbReference type="ARBA" id="ARBA00022840"/>
    </source>
</evidence>
<reference evidence="10" key="1">
    <citation type="journal article" date="2021" name="Genome Biol. Evol.">
        <title>A High-Quality Reference Genome for a Parasitic Bivalve with Doubly Uniparental Inheritance (Bivalvia: Unionida).</title>
        <authorList>
            <person name="Smith C.H."/>
        </authorList>
    </citation>
    <scope>NUCLEOTIDE SEQUENCE</scope>
    <source>
        <strain evidence="10">CHS0354</strain>
    </source>
</reference>
<dbReference type="PIRSF" id="PIRSF010376">
    <property type="entry name" value="IspE"/>
    <property type="match status" value="1"/>
</dbReference>
<dbReference type="Pfam" id="PF00288">
    <property type="entry name" value="GHMP_kinases_N"/>
    <property type="match status" value="1"/>
</dbReference>
<evidence type="ECO:0000313" key="10">
    <source>
        <dbReference type="EMBL" id="KAK3582611.1"/>
    </source>
</evidence>
<dbReference type="NCBIfam" id="TIGR00154">
    <property type="entry name" value="ispE"/>
    <property type="match status" value="1"/>
</dbReference>
<evidence type="ECO:0000256" key="5">
    <source>
        <dbReference type="ARBA" id="ARBA00022777"/>
    </source>
</evidence>
<feature type="domain" description="GHMP kinase N-terminal" evidence="8">
    <location>
        <begin position="34"/>
        <end position="110"/>
    </location>
</feature>
<feature type="domain" description="GHMP kinase C-terminal" evidence="9">
    <location>
        <begin position="174"/>
        <end position="240"/>
    </location>
</feature>
<evidence type="ECO:0000256" key="3">
    <source>
        <dbReference type="ARBA" id="ARBA00022679"/>
    </source>
</evidence>
<keyword evidence="5" id="KW-0418">Kinase</keyword>
<evidence type="ECO:0000256" key="7">
    <source>
        <dbReference type="ARBA" id="ARBA00032554"/>
    </source>
</evidence>
<dbReference type="Proteomes" id="UP001195483">
    <property type="component" value="Unassembled WGS sequence"/>
</dbReference>
<name>A0AAE0RZR8_9BIVA</name>
<evidence type="ECO:0000259" key="8">
    <source>
        <dbReference type="Pfam" id="PF00288"/>
    </source>
</evidence>
<accession>A0AAE0RZR8</accession>
<dbReference type="SUPFAM" id="SSF54211">
    <property type="entry name" value="Ribosomal protein S5 domain 2-like"/>
    <property type="match status" value="1"/>
</dbReference>
<proteinExistence type="inferred from homology"/>
<evidence type="ECO:0000313" key="11">
    <source>
        <dbReference type="Proteomes" id="UP001195483"/>
    </source>
</evidence>
<evidence type="ECO:0000259" key="9">
    <source>
        <dbReference type="Pfam" id="PF08544"/>
    </source>
</evidence>
<gene>
    <name evidence="10" type="ORF">CHS0354_024165</name>
</gene>
<dbReference type="GO" id="GO:0050515">
    <property type="term" value="F:4-(cytidine 5'-diphospho)-2-C-methyl-D-erythritol kinase activity"/>
    <property type="evidence" value="ECO:0007669"/>
    <property type="project" value="UniProtKB-EC"/>
</dbReference>
<keyword evidence="3" id="KW-0808">Transferase</keyword>
<dbReference type="InterPro" id="IPR020568">
    <property type="entry name" value="Ribosomal_Su5_D2-typ_SF"/>
</dbReference>
<dbReference type="AlphaFoldDB" id="A0AAE0RZR8"/>
<dbReference type="EC" id="2.7.1.148" evidence="2"/>
<reference evidence="10" key="2">
    <citation type="journal article" date="2021" name="Genome Biol. Evol.">
        <title>Developing a high-quality reference genome for a parasitic bivalve with doubly uniparental inheritance (Bivalvia: Unionida).</title>
        <authorList>
            <person name="Smith C.H."/>
        </authorList>
    </citation>
    <scope>NUCLEOTIDE SEQUENCE</scope>
    <source>
        <strain evidence="10">CHS0354</strain>
        <tissue evidence="10">Mantle</tissue>
    </source>
</reference>
<keyword evidence="6" id="KW-0067">ATP-binding</keyword>
<organism evidence="10 11">
    <name type="scientific">Potamilus streckersoni</name>
    <dbReference type="NCBI Taxonomy" id="2493646"/>
    <lineage>
        <taxon>Eukaryota</taxon>
        <taxon>Metazoa</taxon>
        <taxon>Spiralia</taxon>
        <taxon>Lophotrochozoa</taxon>
        <taxon>Mollusca</taxon>
        <taxon>Bivalvia</taxon>
        <taxon>Autobranchia</taxon>
        <taxon>Heteroconchia</taxon>
        <taxon>Palaeoheterodonta</taxon>
        <taxon>Unionida</taxon>
        <taxon>Unionoidea</taxon>
        <taxon>Unionidae</taxon>
        <taxon>Ambleminae</taxon>
        <taxon>Lampsilini</taxon>
        <taxon>Potamilus</taxon>
    </lineage>
</organism>
<dbReference type="InterPro" id="IPR006204">
    <property type="entry name" value="GHMP_kinase_N_dom"/>
</dbReference>
<keyword evidence="11" id="KW-1185">Reference proteome</keyword>
<dbReference type="Gene3D" id="3.30.230.10">
    <property type="match status" value="1"/>
</dbReference>
<sequence length="246" mass="27116">MRIDWHDTLTFTLTPTPQMTIINKTNTYLNTEDNLCIQASRLLQNKLGISRPISIELHKRIPMGAGLGGGSSNAATTLIALNHLLKSNLSVFELAQLGAKLGADVPFFIYNAPLAIAEGIGDIITPYQFHFPYPIVIAFPNEHVATAQAYNDLQLHLPKPKKNVSFLYSICKGKKLNEMKNDFEAGILPKFPKIEQLKKELLDKGASVSLMSGSGSAVFAIFESKEKATHCYNALKRTYPSNLTLP</sequence>
<dbReference type="Pfam" id="PF08544">
    <property type="entry name" value="GHMP_kinases_C"/>
    <property type="match status" value="1"/>
</dbReference>
<evidence type="ECO:0000256" key="2">
    <source>
        <dbReference type="ARBA" id="ARBA00012052"/>
    </source>
</evidence>
<comment type="similarity">
    <text evidence="1">Belongs to the GHMP kinase family. IspE subfamily.</text>
</comment>
<dbReference type="HAMAP" id="MF_00061">
    <property type="entry name" value="IspE"/>
    <property type="match status" value="1"/>
</dbReference>
<comment type="caution">
    <text evidence="10">The sequence shown here is derived from an EMBL/GenBank/DDBJ whole genome shotgun (WGS) entry which is preliminary data.</text>
</comment>
<dbReference type="GO" id="GO:0016114">
    <property type="term" value="P:terpenoid biosynthetic process"/>
    <property type="evidence" value="ECO:0007669"/>
    <property type="project" value="InterPro"/>
</dbReference>
<dbReference type="InterPro" id="IPR014721">
    <property type="entry name" value="Ribsml_uS5_D2-typ_fold_subgr"/>
</dbReference>
<dbReference type="PANTHER" id="PTHR43527">
    <property type="entry name" value="4-DIPHOSPHOCYTIDYL-2-C-METHYL-D-ERYTHRITOL KINASE, CHLOROPLASTIC"/>
    <property type="match status" value="1"/>
</dbReference>
<dbReference type="GO" id="GO:0005524">
    <property type="term" value="F:ATP binding"/>
    <property type="evidence" value="ECO:0007669"/>
    <property type="project" value="UniProtKB-KW"/>
</dbReference>